<comment type="caution">
    <text evidence="8">The sequence shown here is derived from an EMBL/GenBank/DDBJ whole genome shotgun (WGS) entry which is preliminary data.</text>
</comment>
<evidence type="ECO:0000256" key="3">
    <source>
        <dbReference type="ARBA" id="ARBA00022692"/>
    </source>
</evidence>
<feature type="transmembrane region" description="Helical" evidence="6">
    <location>
        <begin position="180"/>
        <end position="201"/>
    </location>
</feature>
<keyword evidence="4 6" id="KW-1133">Transmembrane helix</keyword>
<feature type="transmembrane region" description="Helical" evidence="6">
    <location>
        <begin position="116"/>
        <end position="135"/>
    </location>
</feature>
<name>A0ABW2QEJ4_9BURK</name>
<feature type="transmembrane region" description="Helical" evidence="6">
    <location>
        <begin position="17"/>
        <end position="40"/>
    </location>
</feature>
<feature type="transmembrane region" description="Helical" evidence="6">
    <location>
        <begin position="395"/>
        <end position="415"/>
    </location>
</feature>
<gene>
    <name evidence="8" type="ORF">ACFQPB_03390</name>
</gene>
<organism evidence="8 9">
    <name type="scientific">Hydrogenophaga atypica</name>
    <dbReference type="NCBI Taxonomy" id="249409"/>
    <lineage>
        <taxon>Bacteria</taxon>
        <taxon>Pseudomonadati</taxon>
        <taxon>Pseudomonadota</taxon>
        <taxon>Betaproteobacteria</taxon>
        <taxon>Burkholderiales</taxon>
        <taxon>Comamonadaceae</taxon>
        <taxon>Hydrogenophaga</taxon>
    </lineage>
</organism>
<keyword evidence="9" id="KW-1185">Reference proteome</keyword>
<dbReference type="Proteomes" id="UP001596501">
    <property type="component" value="Unassembled WGS sequence"/>
</dbReference>
<dbReference type="InterPro" id="IPR011701">
    <property type="entry name" value="MFS"/>
</dbReference>
<dbReference type="PANTHER" id="PTHR43124">
    <property type="entry name" value="PURINE EFFLUX PUMP PBUE"/>
    <property type="match status" value="1"/>
</dbReference>
<evidence type="ECO:0000259" key="7">
    <source>
        <dbReference type="PROSITE" id="PS50850"/>
    </source>
</evidence>
<feature type="transmembrane region" description="Helical" evidence="6">
    <location>
        <begin position="147"/>
        <end position="168"/>
    </location>
</feature>
<feature type="transmembrane region" description="Helical" evidence="6">
    <location>
        <begin position="222"/>
        <end position="245"/>
    </location>
</feature>
<dbReference type="InterPro" id="IPR020846">
    <property type="entry name" value="MFS_dom"/>
</dbReference>
<evidence type="ECO:0000256" key="1">
    <source>
        <dbReference type="ARBA" id="ARBA00004651"/>
    </source>
</evidence>
<feature type="transmembrane region" description="Helical" evidence="6">
    <location>
        <begin position="298"/>
        <end position="318"/>
    </location>
</feature>
<dbReference type="InterPro" id="IPR036259">
    <property type="entry name" value="MFS_trans_sf"/>
</dbReference>
<dbReference type="PANTHER" id="PTHR43124:SF3">
    <property type="entry name" value="CHLORAMPHENICOL EFFLUX PUMP RV0191"/>
    <property type="match status" value="1"/>
</dbReference>
<reference evidence="9" key="1">
    <citation type="journal article" date="2019" name="Int. J. Syst. Evol. Microbiol.">
        <title>The Global Catalogue of Microorganisms (GCM) 10K type strain sequencing project: providing services to taxonomists for standard genome sequencing and annotation.</title>
        <authorList>
            <consortium name="The Broad Institute Genomics Platform"/>
            <consortium name="The Broad Institute Genome Sequencing Center for Infectious Disease"/>
            <person name="Wu L."/>
            <person name="Ma J."/>
        </authorList>
    </citation>
    <scope>NUCLEOTIDE SEQUENCE [LARGE SCALE GENOMIC DNA]</scope>
    <source>
        <strain evidence="9">CGMCC 1.12371</strain>
    </source>
</reference>
<dbReference type="Gene3D" id="1.20.1250.20">
    <property type="entry name" value="MFS general substrate transporter like domains"/>
    <property type="match status" value="2"/>
</dbReference>
<dbReference type="PROSITE" id="PS50850">
    <property type="entry name" value="MFS"/>
    <property type="match status" value="1"/>
</dbReference>
<feature type="transmembrane region" description="Helical" evidence="6">
    <location>
        <begin position="324"/>
        <end position="349"/>
    </location>
</feature>
<keyword evidence="3 6" id="KW-0812">Transmembrane</keyword>
<accession>A0ABW2QEJ4</accession>
<dbReference type="SUPFAM" id="SSF103473">
    <property type="entry name" value="MFS general substrate transporter"/>
    <property type="match status" value="1"/>
</dbReference>
<evidence type="ECO:0000256" key="6">
    <source>
        <dbReference type="SAM" id="Phobius"/>
    </source>
</evidence>
<proteinExistence type="predicted"/>
<feature type="transmembrane region" description="Helical" evidence="6">
    <location>
        <begin position="265"/>
        <end position="286"/>
    </location>
</feature>
<dbReference type="Pfam" id="PF07690">
    <property type="entry name" value="MFS_1"/>
    <property type="match status" value="1"/>
</dbReference>
<feature type="transmembrane region" description="Helical" evidence="6">
    <location>
        <begin position="92"/>
        <end position="110"/>
    </location>
</feature>
<comment type="subcellular location">
    <subcellularLocation>
        <location evidence="1">Cell membrane</location>
        <topology evidence="1">Multi-pass membrane protein</topology>
    </subcellularLocation>
</comment>
<evidence type="ECO:0000313" key="8">
    <source>
        <dbReference type="EMBL" id="MFC7407891.1"/>
    </source>
</evidence>
<feature type="transmembrane region" description="Helical" evidence="6">
    <location>
        <begin position="60"/>
        <end position="80"/>
    </location>
</feature>
<evidence type="ECO:0000256" key="5">
    <source>
        <dbReference type="ARBA" id="ARBA00023136"/>
    </source>
</evidence>
<evidence type="ECO:0000313" key="9">
    <source>
        <dbReference type="Proteomes" id="UP001596501"/>
    </source>
</evidence>
<keyword evidence="2" id="KW-1003">Cell membrane</keyword>
<dbReference type="EMBL" id="JBHTCA010000002">
    <property type="protein sequence ID" value="MFC7407891.1"/>
    <property type="molecule type" value="Genomic_DNA"/>
</dbReference>
<evidence type="ECO:0000256" key="4">
    <source>
        <dbReference type="ARBA" id="ARBA00022989"/>
    </source>
</evidence>
<feature type="domain" description="Major facilitator superfamily (MFS) profile" evidence="7">
    <location>
        <begin position="26"/>
        <end position="422"/>
    </location>
</feature>
<keyword evidence="5 6" id="KW-0472">Membrane</keyword>
<dbReference type="RefSeq" id="WP_382219763.1">
    <property type="nucleotide sequence ID" value="NZ_JBHTCA010000002.1"/>
</dbReference>
<evidence type="ECO:0000256" key="2">
    <source>
        <dbReference type="ARBA" id="ARBA00022475"/>
    </source>
</evidence>
<feature type="transmembrane region" description="Helical" evidence="6">
    <location>
        <begin position="361"/>
        <end position="383"/>
    </location>
</feature>
<protein>
    <submittedName>
        <fullName evidence="8">MFS transporter</fullName>
    </submittedName>
</protein>
<sequence length="435" mass="45643">MSPPAATRPDARPTRPLALAEVLLGVLLPFSLAHFVSYLYRNVNTVVYPDLVRDIGLDASGLGLLTGAYMGAFALAQLPVGMALDRYGPRRVQLPMLCVAALGGLLFARAQSFEGLLVARALIGLGVSASLMAAIKASSLWLPAHRLPLSTAVLLAVGGLGAMASTAPMQWAIDTVGWRAGFVGIAAGALAVAVLIAVRVPEHTASPSDTRLSDMVRSVGHIYCNGAFWRAAACTLMANGAYMAIQGLWLGPWLRDVGHLSRGDAAQVLFWGAAGMVAGSLAWGGLTDRLQRHRVRPVTVCGLGMLAFMVCQGLMLLPQSPGSATVLAVALSVTGTACAMNYAIVAQTLPPQLTGRASTSFNLLIFLAAFGLQWGLGGVIGQWTPASDGSYPQAAYRAAWCLALVLQLPGALLWLGQRPWQRAARHTPAHHETLA</sequence>
<dbReference type="InterPro" id="IPR050189">
    <property type="entry name" value="MFS_Efflux_Transporters"/>
</dbReference>